<organism evidence="1">
    <name type="scientific">viral metagenome</name>
    <dbReference type="NCBI Taxonomy" id="1070528"/>
    <lineage>
        <taxon>unclassified sequences</taxon>
        <taxon>metagenomes</taxon>
        <taxon>organismal metagenomes</taxon>
    </lineage>
</organism>
<dbReference type="EMBL" id="MT144471">
    <property type="protein sequence ID" value="QJA54026.1"/>
    <property type="molecule type" value="Genomic_DNA"/>
</dbReference>
<gene>
    <name evidence="1" type="ORF">TM448A04278_0006</name>
</gene>
<sequence length="47" mass="5118">MLCPQCKYVMEMVVLEKAGPVWICDRCGLTVNDGTVSLVLPVFTSGN</sequence>
<dbReference type="AlphaFoldDB" id="A0A6H2A1F6"/>
<name>A0A6H2A1F6_9ZZZZ</name>
<protein>
    <submittedName>
        <fullName evidence="1">Uncharacterized protein</fullName>
    </submittedName>
</protein>
<proteinExistence type="predicted"/>
<evidence type="ECO:0000313" key="1">
    <source>
        <dbReference type="EMBL" id="QJA54026.1"/>
    </source>
</evidence>
<accession>A0A6H2A1F6</accession>
<reference evidence="1" key="1">
    <citation type="submission" date="2020-03" db="EMBL/GenBank/DDBJ databases">
        <title>The deep terrestrial virosphere.</title>
        <authorList>
            <person name="Holmfeldt K."/>
            <person name="Nilsson E."/>
            <person name="Simone D."/>
            <person name="Lopez-Fernandez M."/>
            <person name="Wu X."/>
            <person name="de Brujin I."/>
            <person name="Lundin D."/>
            <person name="Andersson A."/>
            <person name="Bertilsson S."/>
            <person name="Dopson M."/>
        </authorList>
    </citation>
    <scope>NUCLEOTIDE SEQUENCE</scope>
    <source>
        <strain evidence="1">TM448A04278</strain>
    </source>
</reference>